<dbReference type="AlphaFoldDB" id="A0A6N2N9Z6"/>
<feature type="transmembrane region" description="Helical" evidence="1">
    <location>
        <begin position="15"/>
        <end position="36"/>
    </location>
</feature>
<reference evidence="2" key="1">
    <citation type="submission" date="2019-03" db="EMBL/GenBank/DDBJ databases">
        <authorList>
            <person name="Mank J."/>
            <person name="Almeida P."/>
        </authorList>
    </citation>
    <scope>NUCLEOTIDE SEQUENCE</scope>
    <source>
        <strain evidence="2">78183</strain>
    </source>
</reference>
<protein>
    <recommendedName>
        <fullName evidence="3">Magnesium transporter</fullName>
    </recommendedName>
</protein>
<keyword evidence="1" id="KW-1133">Transmembrane helix</keyword>
<evidence type="ECO:0000256" key="1">
    <source>
        <dbReference type="SAM" id="Phobius"/>
    </source>
</evidence>
<evidence type="ECO:0008006" key="3">
    <source>
        <dbReference type="Google" id="ProtNLM"/>
    </source>
</evidence>
<dbReference type="EMBL" id="CAADRP010002229">
    <property type="protein sequence ID" value="VFU63874.1"/>
    <property type="molecule type" value="Genomic_DNA"/>
</dbReference>
<sequence length="68" mass="7616">MNIHVALFDGKPIQFWETVIGTCGGCIALFLVLLGWGKKKKILALHTMAFRNTTRTPTKSWLVLVDTN</sequence>
<gene>
    <name evidence="2" type="ORF">SVIM_LOCUS487478</name>
</gene>
<proteinExistence type="predicted"/>
<keyword evidence="1" id="KW-0812">Transmembrane</keyword>
<accession>A0A6N2N9Z6</accession>
<organism evidence="2">
    <name type="scientific">Salix viminalis</name>
    <name type="common">Common osier</name>
    <name type="synonym">Basket willow</name>
    <dbReference type="NCBI Taxonomy" id="40686"/>
    <lineage>
        <taxon>Eukaryota</taxon>
        <taxon>Viridiplantae</taxon>
        <taxon>Streptophyta</taxon>
        <taxon>Embryophyta</taxon>
        <taxon>Tracheophyta</taxon>
        <taxon>Spermatophyta</taxon>
        <taxon>Magnoliopsida</taxon>
        <taxon>eudicotyledons</taxon>
        <taxon>Gunneridae</taxon>
        <taxon>Pentapetalae</taxon>
        <taxon>rosids</taxon>
        <taxon>fabids</taxon>
        <taxon>Malpighiales</taxon>
        <taxon>Salicaceae</taxon>
        <taxon>Saliceae</taxon>
        <taxon>Salix</taxon>
    </lineage>
</organism>
<keyword evidence="1" id="KW-0472">Membrane</keyword>
<name>A0A6N2N9Z6_SALVM</name>
<evidence type="ECO:0000313" key="2">
    <source>
        <dbReference type="EMBL" id="VFU63874.1"/>
    </source>
</evidence>